<dbReference type="EMBL" id="AKHW03004154">
    <property type="protein sequence ID" value="KYO30764.1"/>
    <property type="molecule type" value="Genomic_DNA"/>
</dbReference>
<organism evidence="1 2">
    <name type="scientific">Alligator mississippiensis</name>
    <name type="common">American alligator</name>
    <dbReference type="NCBI Taxonomy" id="8496"/>
    <lineage>
        <taxon>Eukaryota</taxon>
        <taxon>Metazoa</taxon>
        <taxon>Chordata</taxon>
        <taxon>Craniata</taxon>
        <taxon>Vertebrata</taxon>
        <taxon>Euteleostomi</taxon>
        <taxon>Archelosauria</taxon>
        <taxon>Archosauria</taxon>
        <taxon>Crocodylia</taxon>
        <taxon>Alligatoridae</taxon>
        <taxon>Alligatorinae</taxon>
        <taxon>Alligator</taxon>
    </lineage>
</organism>
<dbReference type="AlphaFoldDB" id="A0A151N1V6"/>
<proteinExistence type="predicted"/>
<evidence type="ECO:0000313" key="1">
    <source>
        <dbReference type="EMBL" id="KYO30764.1"/>
    </source>
</evidence>
<keyword evidence="2" id="KW-1185">Reference proteome</keyword>
<sequence>MLTEEDCNVAVSSSFEDAGKTPSALNLAPEAVSLGQPGAPGGCCDVYPFPPLGHWPGTPCEHSTYGQREDFGEACGESLARSTFFIKERATKSCS</sequence>
<dbReference type="Proteomes" id="UP000050525">
    <property type="component" value="Unassembled WGS sequence"/>
</dbReference>
<accession>A0A151N1V6</accession>
<comment type="caution">
    <text evidence="1">The sequence shown here is derived from an EMBL/GenBank/DDBJ whole genome shotgun (WGS) entry which is preliminary data.</text>
</comment>
<name>A0A151N1V6_ALLMI</name>
<evidence type="ECO:0000313" key="2">
    <source>
        <dbReference type="Proteomes" id="UP000050525"/>
    </source>
</evidence>
<reference evidence="1 2" key="1">
    <citation type="journal article" date="2012" name="Genome Biol.">
        <title>Sequencing three crocodilian genomes to illuminate the evolution of archosaurs and amniotes.</title>
        <authorList>
            <person name="St John J.A."/>
            <person name="Braun E.L."/>
            <person name="Isberg S.R."/>
            <person name="Miles L.G."/>
            <person name="Chong A.Y."/>
            <person name="Gongora J."/>
            <person name="Dalzell P."/>
            <person name="Moran C."/>
            <person name="Bed'hom B."/>
            <person name="Abzhanov A."/>
            <person name="Burgess S.C."/>
            <person name="Cooksey A.M."/>
            <person name="Castoe T.A."/>
            <person name="Crawford N.G."/>
            <person name="Densmore L.D."/>
            <person name="Drew J.C."/>
            <person name="Edwards S.V."/>
            <person name="Faircloth B.C."/>
            <person name="Fujita M.K."/>
            <person name="Greenwold M.J."/>
            <person name="Hoffmann F.G."/>
            <person name="Howard J.M."/>
            <person name="Iguchi T."/>
            <person name="Janes D.E."/>
            <person name="Khan S.Y."/>
            <person name="Kohno S."/>
            <person name="de Koning A.J."/>
            <person name="Lance S.L."/>
            <person name="McCarthy F.M."/>
            <person name="McCormack J.E."/>
            <person name="Merchant M.E."/>
            <person name="Peterson D.G."/>
            <person name="Pollock D.D."/>
            <person name="Pourmand N."/>
            <person name="Raney B.J."/>
            <person name="Roessler K.A."/>
            <person name="Sanford J.R."/>
            <person name="Sawyer R.H."/>
            <person name="Schmidt C.J."/>
            <person name="Triplett E.W."/>
            <person name="Tuberville T.D."/>
            <person name="Venegas-Anaya M."/>
            <person name="Howard J.T."/>
            <person name="Jarvis E.D."/>
            <person name="Guillette L.J.Jr."/>
            <person name="Glenn T.C."/>
            <person name="Green R.E."/>
            <person name="Ray D.A."/>
        </authorList>
    </citation>
    <scope>NUCLEOTIDE SEQUENCE [LARGE SCALE GENOMIC DNA]</scope>
    <source>
        <strain evidence="1">KSC_2009_1</strain>
    </source>
</reference>
<gene>
    <name evidence="1" type="ORF">Y1Q_0008365</name>
</gene>
<protein>
    <submittedName>
        <fullName evidence="1">Uncharacterized protein</fullName>
    </submittedName>
</protein>